<feature type="region of interest" description="Disordered" evidence="1">
    <location>
        <begin position="1"/>
        <end position="66"/>
    </location>
</feature>
<dbReference type="AlphaFoldDB" id="A0A8S4S2S9"/>
<keyword evidence="3" id="KW-1185">Reference proteome</keyword>
<dbReference type="Proteomes" id="UP000838756">
    <property type="component" value="Unassembled WGS sequence"/>
</dbReference>
<proteinExistence type="predicted"/>
<evidence type="ECO:0000313" key="2">
    <source>
        <dbReference type="EMBL" id="CAH2247039.1"/>
    </source>
</evidence>
<sequence length="378" mass="42776">MSQSSSSSRGARKAVDPVKKSVTMRKKVLTKNMDDVSQSDTSDSDTHQTKNSQSTRSSMGEPAQQSMATLPATANRLFQEAKEQIELSGNTDIATKHKVLENLAAMYEIVLRLSESRQTLQIQLEKARAHSIDQVLAKEREYASRLVELAESVKSLDVRPSVSEILTEVKSLRQLIVFDVLDQLSHNLQQQPPQTVEITKQLQESSNKLAEIVEESKTRASYAEMAARLEKKKKPTNQQPNHSIIVSSKIEKDTSEDVLHKIREAANAHDNLKIDDAKNKDPLVIIKNVLTYNSDDDIQVSIKTQNKEALKDIQDEDYRAIVKYRRKARNPHECHVIMQVSPKVWRALTVAERVHIDLQRCQVFDQSPLVQCTRCLGF</sequence>
<accession>A0A8S4S2S9</accession>
<protein>
    <submittedName>
        <fullName evidence="2">Jg23895 protein</fullName>
    </submittedName>
</protein>
<dbReference type="EMBL" id="CAKXAJ010025951">
    <property type="protein sequence ID" value="CAH2247039.1"/>
    <property type="molecule type" value="Genomic_DNA"/>
</dbReference>
<evidence type="ECO:0000256" key="1">
    <source>
        <dbReference type="SAM" id="MobiDB-lite"/>
    </source>
</evidence>
<organism evidence="2 3">
    <name type="scientific">Pararge aegeria aegeria</name>
    <dbReference type="NCBI Taxonomy" id="348720"/>
    <lineage>
        <taxon>Eukaryota</taxon>
        <taxon>Metazoa</taxon>
        <taxon>Ecdysozoa</taxon>
        <taxon>Arthropoda</taxon>
        <taxon>Hexapoda</taxon>
        <taxon>Insecta</taxon>
        <taxon>Pterygota</taxon>
        <taxon>Neoptera</taxon>
        <taxon>Endopterygota</taxon>
        <taxon>Lepidoptera</taxon>
        <taxon>Glossata</taxon>
        <taxon>Ditrysia</taxon>
        <taxon>Papilionoidea</taxon>
        <taxon>Nymphalidae</taxon>
        <taxon>Satyrinae</taxon>
        <taxon>Satyrini</taxon>
        <taxon>Parargina</taxon>
        <taxon>Pararge</taxon>
    </lineage>
</organism>
<feature type="compositionally biased region" description="Polar residues" evidence="1">
    <location>
        <begin position="49"/>
        <end position="66"/>
    </location>
</feature>
<dbReference type="OrthoDB" id="6931675at2759"/>
<reference evidence="2" key="1">
    <citation type="submission" date="2022-03" db="EMBL/GenBank/DDBJ databases">
        <authorList>
            <person name="Lindestad O."/>
        </authorList>
    </citation>
    <scope>NUCLEOTIDE SEQUENCE</scope>
</reference>
<gene>
    <name evidence="2" type="primary">jg23895</name>
    <name evidence="2" type="ORF">PAEG_LOCUS21493</name>
</gene>
<name>A0A8S4S2S9_9NEOP</name>
<evidence type="ECO:0000313" key="3">
    <source>
        <dbReference type="Proteomes" id="UP000838756"/>
    </source>
</evidence>
<comment type="caution">
    <text evidence="2">The sequence shown here is derived from an EMBL/GenBank/DDBJ whole genome shotgun (WGS) entry which is preliminary data.</text>
</comment>